<dbReference type="InParanoid" id="D4H256"/>
<organism evidence="2 3">
    <name type="scientific">Denitrovibrio acetiphilus (strain DSM 12809 / NBRC 114555 / N2460)</name>
    <dbReference type="NCBI Taxonomy" id="522772"/>
    <lineage>
        <taxon>Bacteria</taxon>
        <taxon>Pseudomonadati</taxon>
        <taxon>Deferribacterota</taxon>
        <taxon>Deferribacteres</taxon>
        <taxon>Deferribacterales</taxon>
        <taxon>Geovibrionaceae</taxon>
        <taxon>Denitrovibrio</taxon>
    </lineage>
</organism>
<dbReference type="CDD" id="cd00158">
    <property type="entry name" value="RHOD"/>
    <property type="match status" value="1"/>
</dbReference>
<dbReference type="PaxDb" id="522772-Dacet_2084"/>
<dbReference type="PROSITE" id="PS50206">
    <property type="entry name" value="RHODANESE_3"/>
    <property type="match status" value="1"/>
</dbReference>
<dbReference type="STRING" id="522772.Dacet_2084"/>
<dbReference type="AlphaFoldDB" id="D4H256"/>
<accession>D4H256</accession>
<proteinExistence type="predicted"/>
<dbReference type="Gene3D" id="3.40.250.10">
    <property type="entry name" value="Rhodanese-like domain"/>
    <property type="match status" value="1"/>
</dbReference>
<reference evidence="2 3" key="1">
    <citation type="journal article" date="2010" name="Stand. Genomic Sci.">
        <title>Complete genome sequence of Denitrovibrio acetiphilus type strain (N2460).</title>
        <authorList>
            <person name="Kiss H."/>
            <person name="Lang E."/>
            <person name="Lapidus A."/>
            <person name="Copeland A."/>
            <person name="Nolan M."/>
            <person name="Glavina Del Rio T."/>
            <person name="Chen F."/>
            <person name="Lucas S."/>
            <person name="Tice H."/>
            <person name="Cheng J.F."/>
            <person name="Han C."/>
            <person name="Goodwin L."/>
            <person name="Pitluck S."/>
            <person name="Liolios K."/>
            <person name="Pati A."/>
            <person name="Ivanova N."/>
            <person name="Mavromatis K."/>
            <person name="Chen A."/>
            <person name="Palaniappan K."/>
            <person name="Land M."/>
            <person name="Hauser L."/>
            <person name="Chang Y.J."/>
            <person name="Jeffries C.D."/>
            <person name="Detter J.C."/>
            <person name="Brettin T."/>
            <person name="Spring S."/>
            <person name="Rohde M."/>
            <person name="Goker M."/>
            <person name="Woyke T."/>
            <person name="Bristow J."/>
            <person name="Eisen J.A."/>
            <person name="Markowitz V."/>
            <person name="Hugenholtz P."/>
            <person name="Kyrpides N.C."/>
            <person name="Klenk H.P."/>
        </authorList>
    </citation>
    <scope>NUCLEOTIDE SEQUENCE [LARGE SCALE GENOMIC DNA]</scope>
    <source>
        <strain evidence="3">DSM 12809 / NBRC 114555 / N2460</strain>
    </source>
</reference>
<dbReference type="EMBL" id="CP001968">
    <property type="protein sequence ID" value="ADD68847.1"/>
    <property type="molecule type" value="Genomic_DNA"/>
</dbReference>
<dbReference type="OrthoDB" id="9800872at2"/>
<dbReference type="InterPro" id="IPR001763">
    <property type="entry name" value="Rhodanese-like_dom"/>
</dbReference>
<gene>
    <name evidence="2" type="ordered locus">Dacet_2084</name>
</gene>
<evidence type="ECO:0000313" key="3">
    <source>
        <dbReference type="Proteomes" id="UP000002012"/>
    </source>
</evidence>
<name>D4H256_DENA2</name>
<protein>
    <submittedName>
        <fullName evidence="2">Rhodanese domain protein</fullName>
    </submittedName>
</protein>
<keyword evidence="3" id="KW-1185">Reference proteome</keyword>
<feature type="domain" description="Rhodanese" evidence="1">
    <location>
        <begin position="53"/>
        <end position="142"/>
    </location>
</feature>
<dbReference type="KEGG" id="dap:Dacet_2084"/>
<dbReference type="InterPro" id="IPR036873">
    <property type="entry name" value="Rhodanese-like_dom_sf"/>
</dbReference>
<sequence precursor="true">MRKYITIILIAAALIMSAESIRKNDIQPHTDISDRNIEPSYIITAEELYELDKTRRAVIIDTRRYLEYSITHIPGSLSIPLKYLGNRLSILAGKDNIVLVSVSEQAEAEALSIIRAEHSDMNIKLLKGGIKTWIKHNYPISIKMPHGC</sequence>
<dbReference type="Proteomes" id="UP000002012">
    <property type="component" value="Chromosome"/>
</dbReference>
<dbReference type="eggNOG" id="COG0607">
    <property type="taxonomic scope" value="Bacteria"/>
</dbReference>
<dbReference type="HOGENOM" id="CLU_1755859_0_0_0"/>
<evidence type="ECO:0000313" key="2">
    <source>
        <dbReference type="EMBL" id="ADD68847.1"/>
    </source>
</evidence>
<dbReference type="SMART" id="SM00450">
    <property type="entry name" value="RHOD"/>
    <property type="match status" value="1"/>
</dbReference>
<dbReference type="SUPFAM" id="SSF52821">
    <property type="entry name" value="Rhodanese/Cell cycle control phosphatase"/>
    <property type="match status" value="1"/>
</dbReference>
<evidence type="ECO:0000259" key="1">
    <source>
        <dbReference type="PROSITE" id="PS50206"/>
    </source>
</evidence>
<dbReference type="Pfam" id="PF00581">
    <property type="entry name" value="Rhodanese"/>
    <property type="match status" value="1"/>
</dbReference>
<dbReference type="RefSeq" id="WP_013011351.1">
    <property type="nucleotide sequence ID" value="NC_013943.1"/>
</dbReference>